<dbReference type="AlphaFoldDB" id="A0A6V8MKP9"/>
<dbReference type="Gene3D" id="2.30.110.50">
    <property type="match status" value="1"/>
</dbReference>
<accession>A0A6V8MKP9</accession>
<comment type="caution">
    <text evidence="6">The sequence shown here is derived from an EMBL/GenBank/DDBJ whole genome shotgun (WGS) entry which is preliminary data.</text>
</comment>
<evidence type="ECO:0000313" key="6">
    <source>
        <dbReference type="EMBL" id="GFO60542.1"/>
    </source>
</evidence>
<evidence type="ECO:0000313" key="7">
    <source>
        <dbReference type="Proteomes" id="UP000556026"/>
    </source>
</evidence>
<dbReference type="NCBIfam" id="TIGR03361">
    <property type="entry name" value="VI_Rhs_Vgr"/>
    <property type="match status" value="1"/>
</dbReference>
<dbReference type="Gene3D" id="4.10.220.110">
    <property type="match status" value="1"/>
</dbReference>
<dbReference type="Pfam" id="PF22178">
    <property type="entry name" value="Gp5_trimer_C"/>
    <property type="match status" value="1"/>
</dbReference>
<evidence type="ECO:0000256" key="1">
    <source>
        <dbReference type="ARBA" id="ARBA00004613"/>
    </source>
</evidence>
<evidence type="ECO:0000256" key="3">
    <source>
        <dbReference type="ARBA" id="ARBA00022525"/>
    </source>
</evidence>
<gene>
    <name evidence="6" type="ORF">GMST_28670</name>
</gene>
<reference evidence="7" key="1">
    <citation type="submission" date="2020-06" db="EMBL/GenBank/DDBJ databases">
        <title>Draft genomic sequence of Geomonas sp. Red330.</title>
        <authorList>
            <person name="Itoh H."/>
            <person name="Zhenxing X."/>
            <person name="Ushijima N."/>
            <person name="Masuda Y."/>
            <person name="Shiratori Y."/>
            <person name="Senoo K."/>
        </authorList>
    </citation>
    <scope>NUCLEOTIDE SEQUENCE [LARGE SCALE GENOMIC DNA]</scope>
    <source>
        <strain evidence="7">Red330</strain>
    </source>
</reference>
<dbReference type="InterPro" id="IPR006533">
    <property type="entry name" value="T6SS_Vgr_RhsGE"/>
</dbReference>
<dbReference type="PANTHER" id="PTHR32305">
    <property type="match status" value="1"/>
</dbReference>
<evidence type="ECO:0000259" key="5">
    <source>
        <dbReference type="Pfam" id="PF22178"/>
    </source>
</evidence>
<dbReference type="SUPFAM" id="SSF69279">
    <property type="entry name" value="Phage tail proteins"/>
    <property type="match status" value="2"/>
</dbReference>
<feature type="domain" description="Gp5/Type VI secretion system Vgr C-terminal trimerisation" evidence="5">
    <location>
        <begin position="351"/>
        <end position="423"/>
    </location>
</feature>
<dbReference type="PANTHER" id="PTHR32305:SF15">
    <property type="entry name" value="PROTEIN RHSA-RELATED"/>
    <property type="match status" value="1"/>
</dbReference>
<dbReference type="SUPFAM" id="SSF69255">
    <property type="entry name" value="gp5 N-terminal domain-like"/>
    <property type="match status" value="1"/>
</dbReference>
<dbReference type="Proteomes" id="UP000556026">
    <property type="component" value="Unassembled WGS sequence"/>
</dbReference>
<dbReference type="InterPro" id="IPR037026">
    <property type="entry name" value="Vgr_OB-fold_dom_sf"/>
</dbReference>
<evidence type="ECO:0000256" key="2">
    <source>
        <dbReference type="ARBA" id="ARBA00005558"/>
    </source>
</evidence>
<keyword evidence="7" id="KW-1185">Reference proteome</keyword>
<organism evidence="6 7">
    <name type="scientific">Geomonas silvestris</name>
    <dbReference type="NCBI Taxonomy" id="2740184"/>
    <lineage>
        <taxon>Bacteria</taxon>
        <taxon>Pseudomonadati</taxon>
        <taxon>Thermodesulfobacteriota</taxon>
        <taxon>Desulfuromonadia</taxon>
        <taxon>Geobacterales</taxon>
        <taxon>Geobacteraceae</taxon>
        <taxon>Geomonas</taxon>
    </lineage>
</organism>
<comment type="subcellular location">
    <subcellularLocation>
        <location evidence="1">Secreted</location>
    </subcellularLocation>
</comment>
<dbReference type="Gene3D" id="3.55.50.10">
    <property type="entry name" value="Baseplate protein-like domains"/>
    <property type="match status" value="1"/>
</dbReference>
<protein>
    <submittedName>
        <fullName evidence="6">Uncharacterized protein</fullName>
    </submittedName>
</protein>
<sequence>MEIAQQLLKEMLPQQQCEFRLNRSYEKRRYCTQYGESDWHFLSRLFEEEGICYFFQHFPDKHILTLVDDRVAFAPIVGSPTVSYLGDEGMAPDEETISLFTFSRAVSSDSVSVSSHNFKRPSLDLLQQANAEDPQFEVYEYPSPFGYPERGKHLARIRLEEKLTMRESATGTSNCHRFTAGFTFELQDHDFAELDNGYLLLRVVHTGWQGHVLGEQSGIGGDCSYSNEFVAIPADVTPRPERLLECPRGRLQTAIVVGPQGEEIYADEYGRVKVQFHWDRAGKKNENSSCWLRVSQPWSGAGWGFAALPRVGDEVLVDFINGDPDWPIIVGSVNNAASPALYPLPEERFRSGIRTRSYPEGDRDNFHELRFDDRKGQEEIFLKSERDWNVLVKNDKSEAVGNDSKEEVGADKTLRAGRRLRIEAGESIELVCGAASITLDSLGTITLKGTTVEVAGSQHLQLSSMKIDVN</sequence>
<name>A0A6V8MKP9_9BACT</name>
<feature type="domain" description="Gp5/Type VI secretion system Vgr protein OB-fold" evidence="4">
    <location>
        <begin position="267"/>
        <end position="333"/>
    </location>
</feature>
<evidence type="ECO:0000259" key="4">
    <source>
        <dbReference type="Pfam" id="PF04717"/>
    </source>
</evidence>
<dbReference type="InterPro" id="IPR054030">
    <property type="entry name" value="Gp5_Vgr_C"/>
</dbReference>
<comment type="similarity">
    <text evidence="2">Belongs to the VgrG protein family.</text>
</comment>
<dbReference type="InterPro" id="IPR017847">
    <property type="entry name" value="T6SS_RhsGE_Vgr_subset"/>
</dbReference>
<dbReference type="InterPro" id="IPR006531">
    <property type="entry name" value="Gp5/Vgr_OB"/>
</dbReference>
<dbReference type="InterPro" id="IPR050708">
    <property type="entry name" value="T6SS_VgrG/RHS"/>
</dbReference>
<dbReference type="SUPFAM" id="SSF69349">
    <property type="entry name" value="Phage fibre proteins"/>
    <property type="match status" value="1"/>
</dbReference>
<dbReference type="Pfam" id="PF04717">
    <property type="entry name" value="Phage_base_V"/>
    <property type="match status" value="1"/>
</dbReference>
<proteinExistence type="inferred from homology"/>
<dbReference type="GO" id="GO:0005576">
    <property type="term" value="C:extracellular region"/>
    <property type="evidence" value="ECO:0007669"/>
    <property type="project" value="UniProtKB-SubCell"/>
</dbReference>
<keyword evidence="3" id="KW-0964">Secreted</keyword>
<dbReference type="Pfam" id="PF05954">
    <property type="entry name" value="Phage_GPD"/>
    <property type="match status" value="1"/>
</dbReference>
<dbReference type="NCBIfam" id="TIGR01646">
    <property type="entry name" value="vgr_GE"/>
    <property type="match status" value="1"/>
</dbReference>
<dbReference type="Gene3D" id="2.40.50.230">
    <property type="entry name" value="Gp5 N-terminal domain"/>
    <property type="match status" value="1"/>
</dbReference>
<dbReference type="EMBL" id="BLXX01000009">
    <property type="protein sequence ID" value="GFO60542.1"/>
    <property type="molecule type" value="Genomic_DNA"/>
</dbReference>